<feature type="region of interest" description="Disordered" evidence="1">
    <location>
        <begin position="1"/>
        <end position="31"/>
    </location>
</feature>
<feature type="region of interest" description="Disordered" evidence="1">
    <location>
        <begin position="79"/>
        <end position="116"/>
    </location>
</feature>
<keyword evidence="3" id="KW-1185">Reference proteome</keyword>
<comment type="caution">
    <text evidence="2">The sequence shown here is derived from an EMBL/GenBank/DDBJ whole genome shotgun (WGS) entry which is preliminary data.</text>
</comment>
<gene>
    <name evidence="2" type="ORF">CVT26_012620</name>
</gene>
<evidence type="ECO:0000256" key="1">
    <source>
        <dbReference type="SAM" id="MobiDB-lite"/>
    </source>
</evidence>
<sequence length="116" mass="13147">MPGDSYRRRDLELPSTFQHDPPPATRRRQALPLTRTGRVFFTWEVGVHYQPLSSLDTLKHDLHKSTFAAAILRLARTRRRADGSVHGSSSRIYRARSTRKAPPQAPATPRSSLSPF</sequence>
<accession>A0A409YW24</accession>
<dbReference type="AlphaFoldDB" id="A0A409YW24"/>
<proteinExistence type="predicted"/>
<protein>
    <submittedName>
        <fullName evidence="2">Uncharacterized protein</fullName>
    </submittedName>
</protein>
<name>A0A409YW24_9AGAR</name>
<reference evidence="2 3" key="1">
    <citation type="journal article" date="2018" name="Evol. Lett.">
        <title>Horizontal gene cluster transfer increased hallucinogenic mushroom diversity.</title>
        <authorList>
            <person name="Reynolds H.T."/>
            <person name="Vijayakumar V."/>
            <person name="Gluck-Thaler E."/>
            <person name="Korotkin H.B."/>
            <person name="Matheny P.B."/>
            <person name="Slot J.C."/>
        </authorList>
    </citation>
    <scope>NUCLEOTIDE SEQUENCE [LARGE SCALE GENOMIC DNA]</scope>
    <source>
        <strain evidence="2 3">SRW20</strain>
    </source>
</reference>
<feature type="compositionally biased region" description="Basic and acidic residues" evidence="1">
    <location>
        <begin position="1"/>
        <end position="12"/>
    </location>
</feature>
<dbReference type="InParanoid" id="A0A409YW24"/>
<dbReference type="Proteomes" id="UP000284706">
    <property type="component" value="Unassembled WGS sequence"/>
</dbReference>
<organism evidence="2 3">
    <name type="scientific">Gymnopilus dilepis</name>
    <dbReference type="NCBI Taxonomy" id="231916"/>
    <lineage>
        <taxon>Eukaryota</taxon>
        <taxon>Fungi</taxon>
        <taxon>Dikarya</taxon>
        <taxon>Basidiomycota</taxon>
        <taxon>Agaricomycotina</taxon>
        <taxon>Agaricomycetes</taxon>
        <taxon>Agaricomycetidae</taxon>
        <taxon>Agaricales</taxon>
        <taxon>Agaricineae</taxon>
        <taxon>Hymenogastraceae</taxon>
        <taxon>Gymnopilus</taxon>
    </lineage>
</organism>
<evidence type="ECO:0000313" key="2">
    <source>
        <dbReference type="EMBL" id="PPR07190.1"/>
    </source>
</evidence>
<dbReference type="EMBL" id="NHYE01000162">
    <property type="protein sequence ID" value="PPR07190.1"/>
    <property type="molecule type" value="Genomic_DNA"/>
</dbReference>
<evidence type="ECO:0000313" key="3">
    <source>
        <dbReference type="Proteomes" id="UP000284706"/>
    </source>
</evidence>